<dbReference type="Proteomes" id="UP000298460">
    <property type="component" value="Unassembled WGS sequence"/>
</dbReference>
<dbReference type="AlphaFoldDB" id="A0A4Z0QW17"/>
<evidence type="ECO:0000313" key="2">
    <source>
        <dbReference type="Proteomes" id="UP000298460"/>
    </source>
</evidence>
<dbReference type="RefSeq" id="WP_135553204.1">
    <property type="nucleotide sequence ID" value="NZ_SPQQ01000033.1"/>
</dbReference>
<gene>
    <name evidence="1" type="ORF">E4K67_29245</name>
</gene>
<proteinExistence type="predicted"/>
<dbReference type="OrthoDB" id="1799125at2"/>
<sequence>MNEELLKHLLNLKISLVRKVLRKLPESVQKPAKELENQVMRMLYDISKEYTEKAPIAENKKQAGGLKTIKVD</sequence>
<dbReference type="EMBL" id="SPQQ01000033">
    <property type="protein sequence ID" value="TGE34714.1"/>
    <property type="molecule type" value="Genomic_DNA"/>
</dbReference>
<evidence type="ECO:0000313" key="1">
    <source>
        <dbReference type="EMBL" id="TGE34714.1"/>
    </source>
</evidence>
<name>A0A4Z0QW17_9FIRM</name>
<accession>A0A4Z0QW17</accession>
<comment type="caution">
    <text evidence="1">The sequence shown here is derived from an EMBL/GenBank/DDBJ whole genome shotgun (WGS) entry which is preliminary data.</text>
</comment>
<keyword evidence="2" id="KW-1185">Reference proteome</keyword>
<protein>
    <submittedName>
        <fullName evidence="1">Uncharacterized protein</fullName>
    </submittedName>
</protein>
<reference evidence="1 2" key="1">
    <citation type="submission" date="2019-03" db="EMBL/GenBank/DDBJ databases">
        <title>Draft Genome Sequence of Desulfosporosinus fructosivorans Strain 63.6F, Isolated from Marine Sediment in the Baltic Sea.</title>
        <authorList>
            <person name="Hausmann B."/>
            <person name="Vandieken V."/>
            <person name="Pjevac P."/>
            <person name="Schreck K."/>
            <person name="Herbold C.W."/>
            <person name="Loy A."/>
        </authorList>
    </citation>
    <scope>NUCLEOTIDE SEQUENCE [LARGE SCALE GENOMIC DNA]</scope>
    <source>
        <strain evidence="1 2">63.6F</strain>
    </source>
</reference>
<organism evidence="1 2">
    <name type="scientific">Desulfosporosinus fructosivorans</name>
    <dbReference type="NCBI Taxonomy" id="2018669"/>
    <lineage>
        <taxon>Bacteria</taxon>
        <taxon>Bacillati</taxon>
        <taxon>Bacillota</taxon>
        <taxon>Clostridia</taxon>
        <taxon>Eubacteriales</taxon>
        <taxon>Desulfitobacteriaceae</taxon>
        <taxon>Desulfosporosinus</taxon>
    </lineage>
</organism>